<dbReference type="InterPro" id="IPR021683">
    <property type="entry name" value="DUF3267"/>
</dbReference>
<sequence length="184" mass="20929">MDLIKEYNVLTDKKVIIGLNVASLPLFLLGAFIFSRLTMGDPIFLIFPFMPIPQLLLNLALFFLAYFLIITIHELIHGLFFKVFSDIGKIKFGFKNGMAYATNPGTRYTWWQFLIIILSPCILISVALFSAYQVGLINATFFVTMASIHFAGCVGDHWYALLILRYGDKNYEDTEVGFSIWSKS</sequence>
<reference evidence="2 3" key="1">
    <citation type="submission" date="2020-10" db="EMBL/GenBank/DDBJ databases">
        <title>Plasmid carrying two tetracycline resistance determinant.</title>
        <authorList>
            <person name="Yang Q."/>
        </authorList>
    </citation>
    <scope>NUCLEOTIDE SEQUENCE [LARGE SCALE GENOMIC DNA]</scope>
    <source>
        <strain evidence="2 3">T43</strain>
    </source>
</reference>
<dbReference type="AlphaFoldDB" id="A0A7M1KRX2"/>
<name>A0A7M1KRX2_9LACT</name>
<gene>
    <name evidence="2" type="ORF">IMX20_07940</name>
</gene>
<dbReference type="RefSeq" id="WP_197558324.1">
    <property type="nucleotide sequence ID" value="NZ_CP063065.1"/>
</dbReference>
<keyword evidence="1" id="KW-0472">Membrane</keyword>
<feature type="transmembrane region" description="Helical" evidence="1">
    <location>
        <begin position="55"/>
        <end position="76"/>
    </location>
</feature>
<feature type="transmembrane region" description="Helical" evidence="1">
    <location>
        <begin position="139"/>
        <end position="160"/>
    </location>
</feature>
<dbReference type="EMBL" id="CP063065">
    <property type="protein sequence ID" value="QOQ78904.1"/>
    <property type="molecule type" value="Genomic_DNA"/>
</dbReference>
<keyword evidence="1" id="KW-1133">Transmembrane helix</keyword>
<dbReference type="Pfam" id="PF11667">
    <property type="entry name" value="DUF3267"/>
    <property type="match status" value="1"/>
</dbReference>
<evidence type="ECO:0000313" key="3">
    <source>
        <dbReference type="Proteomes" id="UP000595091"/>
    </source>
</evidence>
<keyword evidence="1" id="KW-0812">Transmembrane</keyword>
<evidence type="ECO:0000256" key="1">
    <source>
        <dbReference type="SAM" id="Phobius"/>
    </source>
</evidence>
<dbReference type="Proteomes" id="UP000595091">
    <property type="component" value="Chromosome"/>
</dbReference>
<protein>
    <submittedName>
        <fullName evidence="2">DUF3267 domain-containing protein</fullName>
    </submittedName>
</protein>
<proteinExistence type="predicted"/>
<accession>A0A7M1KRX2</accession>
<organism evidence="2 3">
    <name type="scientific">Aerococcus urinaeequi</name>
    <dbReference type="NCBI Taxonomy" id="51665"/>
    <lineage>
        <taxon>Bacteria</taxon>
        <taxon>Bacillati</taxon>
        <taxon>Bacillota</taxon>
        <taxon>Bacilli</taxon>
        <taxon>Lactobacillales</taxon>
        <taxon>Aerococcaceae</taxon>
        <taxon>Aerococcus</taxon>
    </lineage>
</organism>
<feature type="transmembrane region" description="Helical" evidence="1">
    <location>
        <begin position="15"/>
        <end position="34"/>
    </location>
</feature>
<evidence type="ECO:0000313" key="2">
    <source>
        <dbReference type="EMBL" id="QOQ78904.1"/>
    </source>
</evidence>
<feature type="transmembrane region" description="Helical" evidence="1">
    <location>
        <begin position="110"/>
        <end position="132"/>
    </location>
</feature>